<dbReference type="Proteomes" id="UP000537131">
    <property type="component" value="Unassembled WGS sequence"/>
</dbReference>
<reference evidence="1 2" key="1">
    <citation type="submission" date="2020-04" db="EMBL/GenBank/DDBJ databases">
        <authorList>
            <person name="Doyle D.A."/>
        </authorList>
    </citation>
    <scope>NUCLEOTIDE SEQUENCE [LARGE SCALE GENOMIC DNA]</scope>
    <source>
        <strain evidence="1 2">P21</strain>
    </source>
</reference>
<reference evidence="1 2" key="2">
    <citation type="submission" date="2020-06" db="EMBL/GenBank/DDBJ databases">
        <title>Complete Genome Sequence of Clostridium muelleri sp. nov. P21T, an Acid-Alcohol Producing Acetogen Isolated from Old Hay.</title>
        <authorList>
            <person name="Duncan K.E."/>
            <person name="Tanner R.S."/>
        </authorList>
    </citation>
    <scope>NUCLEOTIDE SEQUENCE [LARGE SCALE GENOMIC DNA]</scope>
    <source>
        <strain evidence="1 2">P21</strain>
    </source>
</reference>
<dbReference type="EMBL" id="JABBNI010000058">
    <property type="protein sequence ID" value="NMM64991.1"/>
    <property type="molecule type" value="Genomic_DNA"/>
</dbReference>
<dbReference type="AlphaFoldDB" id="A0A7Y0EK73"/>
<keyword evidence="2" id="KW-1185">Reference proteome</keyword>
<dbReference type="RefSeq" id="WP_169299576.1">
    <property type="nucleotide sequence ID" value="NZ_JABBNI010000058.1"/>
</dbReference>
<proteinExistence type="predicted"/>
<accession>A0A7Y0EK73</accession>
<sequence length="119" mass="14310">MLKNIDLNSLEKALIEEIKLSLEEASNGAKLLINELDTIFEKSLKDWSEKREYTNVKVKKIDIFSLMHYGELNYVQSIRLLNEYYLDRIPQKHLEIIENTKKEQRNDHFWKTLYLIMFS</sequence>
<protein>
    <submittedName>
        <fullName evidence="1">Uncharacterized protein</fullName>
    </submittedName>
</protein>
<evidence type="ECO:0000313" key="1">
    <source>
        <dbReference type="EMBL" id="NMM64991.1"/>
    </source>
</evidence>
<gene>
    <name evidence="1" type="ORF">HBE96_20585</name>
</gene>
<organism evidence="1 2">
    <name type="scientific">Clostridium muellerianum</name>
    <dbReference type="NCBI Taxonomy" id="2716538"/>
    <lineage>
        <taxon>Bacteria</taxon>
        <taxon>Bacillati</taxon>
        <taxon>Bacillota</taxon>
        <taxon>Clostridia</taxon>
        <taxon>Eubacteriales</taxon>
        <taxon>Clostridiaceae</taxon>
        <taxon>Clostridium</taxon>
    </lineage>
</organism>
<evidence type="ECO:0000313" key="2">
    <source>
        <dbReference type="Proteomes" id="UP000537131"/>
    </source>
</evidence>
<name>A0A7Y0EK73_9CLOT</name>
<comment type="caution">
    <text evidence="1">The sequence shown here is derived from an EMBL/GenBank/DDBJ whole genome shotgun (WGS) entry which is preliminary data.</text>
</comment>